<organism evidence="1 2">
    <name type="scientific">Xenorhabdus szentirmaii DSM 16338</name>
    <dbReference type="NCBI Taxonomy" id="1427518"/>
    <lineage>
        <taxon>Bacteria</taxon>
        <taxon>Pseudomonadati</taxon>
        <taxon>Pseudomonadota</taxon>
        <taxon>Gammaproteobacteria</taxon>
        <taxon>Enterobacterales</taxon>
        <taxon>Morganellaceae</taxon>
        <taxon>Xenorhabdus</taxon>
    </lineage>
</organism>
<reference evidence="1" key="1">
    <citation type="submission" date="2013-11" db="EMBL/GenBank/DDBJ databases">
        <title>Draft genome sequence and annotation of the entomopathogenic bacteria, Xenorhabdus cabanillasi strain JM26 and Xenorhabdus szentirmai strain DSM 16338.</title>
        <authorList>
            <person name="Gualtieri M."/>
            <person name="Ogier J.C."/>
            <person name="Pages S."/>
            <person name="Givaudan A."/>
            <person name="Gaudriault S."/>
        </authorList>
    </citation>
    <scope>NUCLEOTIDE SEQUENCE [LARGE SCALE GENOMIC DNA]</scope>
    <source>
        <strain evidence="1">DSM 16338</strain>
    </source>
</reference>
<dbReference type="STRING" id="1427518.XSR1_200011"/>
<gene>
    <name evidence="1" type="ORF">XSR1_200011</name>
</gene>
<dbReference type="EMBL" id="CBXF010000078">
    <property type="protein sequence ID" value="CDL82484.1"/>
    <property type="molecule type" value="Genomic_DNA"/>
</dbReference>
<accession>W1IVM7</accession>
<evidence type="ECO:0000313" key="1">
    <source>
        <dbReference type="EMBL" id="CDL82484.1"/>
    </source>
</evidence>
<keyword evidence="2" id="KW-1185">Reference proteome</keyword>
<dbReference type="AlphaFoldDB" id="W1IVM7"/>
<evidence type="ECO:0000313" key="2">
    <source>
        <dbReference type="Proteomes" id="UP000019202"/>
    </source>
</evidence>
<protein>
    <submittedName>
        <fullName evidence="1">Uncharacterized protein</fullName>
    </submittedName>
</protein>
<comment type="caution">
    <text evidence="1">The sequence shown here is derived from an EMBL/GenBank/DDBJ whole genome shotgun (WGS) entry which is preliminary data.</text>
</comment>
<proteinExistence type="predicted"/>
<dbReference type="Proteomes" id="UP000019202">
    <property type="component" value="Unassembled WGS sequence"/>
</dbReference>
<name>W1IVM7_9GAMM</name>
<sequence>MKVNEIISGGVKNLLRKRFRFLLECARLECRGPIFGLKYGLD</sequence>